<feature type="compositionally biased region" description="Basic and acidic residues" evidence="2">
    <location>
        <begin position="319"/>
        <end position="343"/>
    </location>
</feature>
<reference evidence="3 4" key="1">
    <citation type="journal article" date="2009" name="Proc. Natl. Acad. Sci. U.S.A.">
        <title>Hamiltonella defensa, genome evolution of protective bacterial endosymbiont from pathogenic ancestors.</title>
        <authorList>
            <person name="Degnan P.H."/>
            <person name="Yu Y."/>
            <person name="Sisneros N."/>
            <person name="Wing R.A."/>
            <person name="Moran N.A."/>
        </authorList>
    </citation>
    <scope>NUCLEOTIDE SEQUENCE [LARGE SCALE GENOMIC DNA]</scope>
    <source>
        <strain evidence="4">5AT</strain>
    </source>
</reference>
<feature type="coiled-coil region" evidence="1">
    <location>
        <begin position="598"/>
        <end position="648"/>
    </location>
</feature>
<dbReference type="HOGENOM" id="CLU_290486_0_0_6"/>
<proteinExistence type="predicted"/>
<feature type="region of interest" description="Disordered" evidence="2">
    <location>
        <begin position="670"/>
        <end position="690"/>
    </location>
</feature>
<dbReference type="Proteomes" id="UP000002334">
    <property type="component" value="Chromosome"/>
</dbReference>
<protein>
    <submittedName>
        <fullName evidence="3">Non-LEE encoded type III effector</fullName>
    </submittedName>
</protein>
<feature type="region of interest" description="Disordered" evidence="2">
    <location>
        <begin position="247"/>
        <end position="273"/>
    </location>
</feature>
<evidence type="ECO:0000256" key="2">
    <source>
        <dbReference type="SAM" id="MobiDB-lite"/>
    </source>
</evidence>
<evidence type="ECO:0000313" key="3">
    <source>
        <dbReference type="EMBL" id="ACQ67790.1"/>
    </source>
</evidence>
<feature type="region of interest" description="Disordered" evidence="2">
    <location>
        <begin position="721"/>
        <end position="787"/>
    </location>
</feature>
<feature type="region of interest" description="Disordered" evidence="2">
    <location>
        <begin position="300"/>
        <end position="357"/>
    </location>
</feature>
<feature type="compositionally biased region" description="Polar residues" evidence="2">
    <location>
        <begin position="247"/>
        <end position="264"/>
    </location>
</feature>
<organism evidence="3 4">
    <name type="scientific">Hamiltonella defensa subsp. Acyrthosiphon pisum (strain 5AT)</name>
    <dbReference type="NCBI Taxonomy" id="572265"/>
    <lineage>
        <taxon>Bacteria</taxon>
        <taxon>Pseudomonadati</taxon>
        <taxon>Pseudomonadota</taxon>
        <taxon>Gammaproteobacteria</taxon>
        <taxon>Enterobacterales</taxon>
        <taxon>Enterobacteriaceae</taxon>
        <taxon>aphid secondary symbionts</taxon>
        <taxon>Candidatus Williamhamiltonella</taxon>
    </lineage>
</organism>
<evidence type="ECO:0000256" key="1">
    <source>
        <dbReference type="SAM" id="Coils"/>
    </source>
</evidence>
<dbReference type="InterPro" id="IPR028208">
    <property type="entry name" value="Effector_pro_NleD-like"/>
</dbReference>
<dbReference type="EMBL" id="CP001277">
    <property type="protein sequence ID" value="ACQ67790.1"/>
    <property type="molecule type" value="Genomic_DNA"/>
</dbReference>
<feature type="compositionally biased region" description="Basic and acidic residues" evidence="2">
    <location>
        <begin position="726"/>
        <end position="742"/>
    </location>
</feature>
<dbReference type="STRING" id="572265.HDEF_1119"/>
<feature type="compositionally biased region" description="Basic and acidic residues" evidence="2">
    <location>
        <begin position="988"/>
        <end position="1045"/>
    </location>
</feature>
<accession>C4K5E7</accession>
<feature type="region of interest" description="Disordered" evidence="2">
    <location>
        <begin position="987"/>
        <end position="1053"/>
    </location>
</feature>
<dbReference type="MEROPS" id="M91.001"/>
<gene>
    <name evidence="3" type="primary">nleD</name>
    <name evidence="3" type="ordered locus">HDEF_1119</name>
</gene>
<keyword evidence="1" id="KW-0175">Coiled coil</keyword>
<name>C4K5E7_HAMD5</name>
<evidence type="ECO:0000313" key="4">
    <source>
        <dbReference type="Proteomes" id="UP000002334"/>
    </source>
</evidence>
<dbReference type="Pfam" id="PF14891">
    <property type="entry name" value="Peptidase_M91"/>
    <property type="match status" value="1"/>
</dbReference>
<feature type="compositionally biased region" description="Polar residues" evidence="2">
    <location>
        <begin position="750"/>
        <end position="782"/>
    </location>
</feature>
<keyword evidence="4" id="KW-1185">Reference proteome</keyword>
<dbReference type="RefSeq" id="WP_015873585.1">
    <property type="nucleotide sequence ID" value="NC_012751.1"/>
</dbReference>
<dbReference type="eggNOG" id="COG3064">
    <property type="taxonomic scope" value="Bacteria"/>
</dbReference>
<sequence>MRRALKLNLTPLSFSSSSNSDTDIQSLVKKSSVNWIKNNHQLSFDGTNKNIYQRLEKALDKIESTETGKELLNCIESVSRLKSEKLIIRLDSTELGVTAHCAENAENFRGTGSYLHCNLNSVQEESIGKGIEQTELDACIVFHELLHVFHNLNGERLKVAVFQPEVETYSPFLLEEARTVGLGSFSEEVFSENKFREEIGIPRRVSYAHESSLIHDDNTFTMFFENKQSHPLLRELTSRDVHNRTAISGTSAQQNSSSDTQNTIPGAGSEAETANNTTQNTAAISNATAHAALALTSSERGYDNPFKPLADNEPSQRVSIEEKSQKEKAENAIKHREDTDNQKRLTKSTTLKQRIEPQKIITSAGTELSAESLEPHQPVARFDVSDAALLEPWLMRLKNKNAVQRLEEYFKITQEILDTCGLEDSKRLFAHPNLVKEAVCFAGHSLNGGMFKDAYLSPLKITYLSAASLAQEGKLPNEYYSVWTHDKETFSPTRLLLNIYGKDYDSPPKISGKNDSESSPKRLQPLFSILKSAQSPSFKRLGADLNHFLKDLKKEKSLNKDHIKNIMESFAAFSVQHSAPPGFLAANGKDEMTTVNSLDALKKSVKNVIENFEALKREDETLGEALEAQRTSEAVNNAQTQQKQAARQIASDRSLSAFFQENQRKAVEFKQNKEREDRETQYKKTVESQQSEIKKSILSRKLESDMFAYNLHNENKLALEQQASKKRAEEAKKLNDAGKKPALEGPNLSGARSASENNGALNGSGKNQSASALNEPSTSQGHLESVAENDSALNKELLIQTISSLPGAEQIERRDGDNIILDLKVDLHISNQTKIFNQKNDKDGTARLEVTVKPEKTKTVYSAHNTTSIEPENSATGPQLATLYSLNKSDAGIGIHIKGADGSEMKTAWPWKAFDNFNYTSPQKNILITTGAIPNGDQPQALPNSFSEASVKGNISFNSENDIEKSRIEKKQPQWPEAQKNLAQLYQESERHREKAKQEKRWADAENQREKNEESRVSHERRDFLHKAAESRMVKNNLRETELKKSSNKNGVL</sequence>
<dbReference type="KEGG" id="hde:HDEF_1119"/>
<dbReference type="GeneID" id="78823922"/>
<dbReference type="AlphaFoldDB" id="C4K5E7"/>